<organism evidence="2">
    <name type="scientific">Xenopus tropicalis</name>
    <name type="common">Western clawed frog</name>
    <name type="synonym">Silurana tropicalis</name>
    <dbReference type="NCBI Taxonomy" id="8364"/>
    <lineage>
        <taxon>Eukaryota</taxon>
        <taxon>Metazoa</taxon>
        <taxon>Chordata</taxon>
        <taxon>Craniata</taxon>
        <taxon>Vertebrata</taxon>
        <taxon>Euteleostomi</taxon>
        <taxon>Amphibia</taxon>
        <taxon>Batrachia</taxon>
        <taxon>Anura</taxon>
        <taxon>Pipoidea</taxon>
        <taxon>Pipidae</taxon>
        <taxon>Xenopodinae</taxon>
        <taxon>Xenopus</taxon>
        <taxon>Silurana</taxon>
    </lineage>
</organism>
<evidence type="ECO:0000256" key="1">
    <source>
        <dbReference type="SAM" id="Phobius"/>
    </source>
</evidence>
<name>A0A803JFA3_XENTR</name>
<reference evidence="2" key="2">
    <citation type="submission" date="2021-03" db="UniProtKB">
        <authorList>
            <consortium name="Ensembl"/>
        </authorList>
    </citation>
    <scope>IDENTIFICATION</scope>
</reference>
<dbReference type="InParanoid" id="A0A803JFA3"/>
<feature type="transmembrane region" description="Helical" evidence="1">
    <location>
        <begin position="12"/>
        <end position="30"/>
    </location>
</feature>
<proteinExistence type="predicted"/>
<accession>A0A803JFA3</accession>
<dbReference type="Ensembl" id="ENSXETT00000108478">
    <property type="protein sequence ID" value="ENSXETP00000106567"/>
    <property type="gene ID" value="ENSXETG00000048627"/>
</dbReference>
<reference evidence="2" key="1">
    <citation type="journal article" date="2010" name="Science">
        <title>The genome of the Western clawed frog Xenopus tropicalis.</title>
        <authorList>
            <person name="Hellsten U."/>
            <person name="Harland R.M."/>
            <person name="Gilchrist M.J."/>
            <person name="Hendrix D."/>
            <person name="Jurka J."/>
            <person name="Kapitonov V."/>
            <person name="Ovcharenko I."/>
            <person name="Putnam N.H."/>
            <person name="Shu S."/>
            <person name="Taher L."/>
            <person name="Blitz I.L."/>
            <person name="Blumberg B."/>
            <person name="Dichmann D.S."/>
            <person name="Dubchak I."/>
            <person name="Amaya E."/>
            <person name="Detter J.C."/>
            <person name="Fletcher R."/>
            <person name="Gerhard D.S."/>
            <person name="Goodstein D."/>
            <person name="Graves T."/>
            <person name="Grigoriev I.V."/>
            <person name="Grimwood J."/>
            <person name="Kawashima T."/>
            <person name="Lindquist E."/>
            <person name="Lucas S.M."/>
            <person name="Mead P.E."/>
            <person name="Mitros T."/>
            <person name="Ogino H."/>
            <person name="Ohta Y."/>
            <person name="Poliakov A.V."/>
            <person name="Pollet N."/>
            <person name="Robert J."/>
            <person name="Salamov A."/>
            <person name="Sater A.K."/>
            <person name="Schmutz J."/>
            <person name="Terry A."/>
            <person name="Vize P.D."/>
            <person name="Warren W.C."/>
            <person name="Wells D."/>
            <person name="Wills A."/>
            <person name="Wilson R.K."/>
            <person name="Zimmerman L.B."/>
            <person name="Zorn A.M."/>
            <person name="Grainger R."/>
            <person name="Grammer T."/>
            <person name="Khokha M.K."/>
            <person name="Richardson P.M."/>
            <person name="Rokhsar D.S."/>
        </authorList>
    </citation>
    <scope>NUCLEOTIDE SEQUENCE [LARGE SCALE GENOMIC DNA]</scope>
    <source>
        <strain evidence="2">Nigerian</strain>
    </source>
</reference>
<protein>
    <submittedName>
        <fullName evidence="2">Uncharacterized protein</fullName>
    </submittedName>
</protein>
<dbReference type="AlphaFoldDB" id="A0A803JFA3"/>
<evidence type="ECO:0000313" key="2">
    <source>
        <dbReference type="Ensembl" id="ENSXETP00000106567"/>
    </source>
</evidence>
<keyword evidence="1" id="KW-0812">Transmembrane</keyword>
<keyword evidence="1" id="KW-0472">Membrane</keyword>
<keyword evidence="1" id="KW-1133">Transmembrane helix</keyword>
<sequence>IYLSVSFCLSIYLSICLSIFLSLSVCLSIIHPSIHLHIYPPTYLSSYLSLPQEHYLLECKLSALKLDGGRKLVCSCFRMVCASDSIERKP</sequence>